<accession>A0AA38GQ79</accession>
<proteinExistence type="predicted"/>
<dbReference type="Proteomes" id="UP000824469">
    <property type="component" value="Unassembled WGS sequence"/>
</dbReference>
<organism evidence="1 2">
    <name type="scientific">Taxus chinensis</name>
    <name type="common">Chinese yew</name>
    <name type="synonym">Taxus wallichiana var. chinensis</name>
    <dbReference type="NCBI Taxonomy" id="29808"/>
    <lineage>
        <taxon>Eukaryota</taxon>
        <taxon>Viridiplantae</taxon>
        <taxon>Streptophyta</taxon>
        <taxon>Embryophyta</taxon>
        <taxon>Tracheophyta</taxon>
        <taxon>Spermatophyta</taxon>
        <taxon>Pinopsida</taxon>
        <taxon>Pinidae</taxon>
        <taxon>Conifers II</taxon>
        <taxon>Cupressales</taxon>
        <taxon>Taxaceae</taxon>
        <taxon>Taxus</taxon>
    </lineage>
</organism>
<dbReference type="AlphaFoldDB" id="A0AA38GQ79"/>
<dbReference type="EMBL" id="JAHRHJ020000002">
    <property type="protein sequence ID" value="KAH9326579.1"/>
    <property type="molecule type" value="Genomic_DNA"/>
</dbReference>
<evidence type="ECO:0000313" key="1">
    <source>
        <dbReference type="EMBL" id="KAH9326579.1"/>
    </source>
</evidence>
<protein>
    <submittedName>
        <fullName evidence="1">Uncharacterized protein</fullName>
    </submittedName>
</protein>
<gene>
    <name evidence="1" type="ORF">KI387_006757</name>
</gene>
<evidence type="ECO:0000313" key="2">
    <source>
        <dbReference type="Proteomes" id="UP000824469"/>
    </source>
</evidence>
<sequence>DEQVRVHRLHQGLELRLGWGNVHFISLRHTSKAMEKAYIIEETRGKTQQDRDRARSQIYSICKIVNVEGINLLLLM</sequence>
<reference evidence="1 2" key="1">
    <citation type="journal article" date="2021" name="Nat. Plants">
        <title>The Taxus genome provides insights into paclitaxel biosynthesis.</title>
        <authorList>
            <person name="Xiong X."/>
            <person name="Gou J."/>
            <person name="Liao Q."/>
            <person name="Li Y."/>
            <person name="Zhou Q."/>
            <person name="Bi G."/>
            <person name="Li C."/>
            <person name="Du R."/>
            <person name="Wang X."/>
            <person name="Sun T."/>
            <person name="Guo L."/>
            <person name="Liang H."/>
            <person name="Lu P."/>
            <person name="Wu Y."/>
            <person name="Zhang Z."/>
            <person name="Ro D.K."/>
            <person name="Shang Y."/>
            <person name="Huang S."/>
            <person name="Yan J."/>
        </authorList>
    </citation>
    <scope>NUCLEOTIDE SEQUENCE [LARGE SCALE GENOMIC DNA]</scope>
    <source>
        <strain evidence="1">Ta-2019</strain>
    </source>
</reference>
<name>A0AA38GQ79_TAXCH</name>
<comment type="caution">
    <text evidence="1">The sequence shown here is derived from an EMBL/GenBank/DDBJ whole genome shotgun (WGS) entry which is preliminary data.</text>
</comment>
<keyword evidence="2" id="KW-1185">Reference proteome</keyword>
<feature type="non-terminal residue" evidence="1">
    <location>
        <position position="1"/>
    </location>
</feature>
<feature type="non-terminal residue" evidence="1">
    <location>
        <position position="76"/>
    </location>
</feature>